<feature type="domain" description="ABC transporter" evidence="9">
    <location>
        <begin position="359"/>
        <end position="592"/>
    </location>
</feature>
<evidence type="ECO:0000313" key="12">
    <source>
        <dbReference type="Proteomes" id="UP001279642"/>
    </source>
</evidence>
<gene>
    <name evidence="11" type="ORF">SMD27_09765</name>
</gene>
<name>A0ABU5EBB0_9PROT</name>
<feature type="compositionally biased region" description="Basic and acidic residues" evidence="7">
    <location>
        <begin position="574"/>
        <end position="586"/>
    </location>
</feature>
<evidence type="ECO:0000256" key="2">
    <source>
        <dbReference type="ARBA" id="ARBA00022692"/>
    </source>
</evidence>
<keyword evidence="3" id="KW-0547">Nucleotide-binding</keyword>
<comment type="caution">
    <text evidence="11">The sequence shown here is derived from an EMBL/GenBank/DDBJ whole genome shotgun (WGS) entry which is preliminary data.</text>
</comment>
<feature type="domain" description="ABC transmembrane type-1" evidence="10">
    <location>
        <begin position="30"/>
        <end position="325"/>
    </location>
</feature>
<dbReference type="Gene3D" id="1.20.1560.10">
    <property type="entry name" value="ABC transporter type 1, transmembrane domain"/>
    <property type="match status" value="1"/>
</dbReference>
<comment type="subcellular location">
    <subcellularLocation>
        <location evidence="1">Cell membrane</location>
        <topology evidence="1">Multi-pass membrane protein</topology>
    </subcellularLocation>
</comment>
<dbReference type="SMART" id="SM00382">
    <property type="entry name" value="AAA"/>
    <property type="match status" value="1"/>
</dbReference>
<dbReference type="InterPro" id="IPR027417">
    <property type="entry name" value="P-loop_NTPase"/>
</dbReference>
<dbReference type="PROSITE" id="PS50893">
    <property type="entry name" value="ABC_TRANSPORTER_2"/>
    <property type="match status" value="1"/>
</dbReference>
<evidence type="ECO:0000256" key="4">
    <source>
        <dbReference type="ARBA" id="ARBA00022840"/>
    </source>
</evidence>
<dbReference type="InterPro" id="IPR011527">
    <property type="entry name" value="ABC1_TM_dom"/>
</dbReference>
<dbReference type="Pfam" id="PF00664">
    <property type="entry name" value="ABC_membrane"/>
    <property type="match status" value="1"/>
</dbReference>
<feature type="region of interest" description="Disordered" evidence="7">
    <location>
        <begin position="574"/>
        <end position="593"/>
    </location>
</feature>
<evidence type="ECO:0000259" key="9">
    <source>
        <dbReference type="PROSITE" id="PS50893"/>
    </source>
</evidence>
<proteinExistence type="predicted"/>
<evidence type="ECO:0000256" key="5">
    <source>
        <dbReference type="ARBA" id="ARBA00022989"/>
    </source>
</evidence>
<dbReference type="EMBL" id="JAXCLW010000002">
    <property type="protein sequence ID" value="MDY0883131.1"/>
    <property type="molecule type" value="Genomic_DNA"/>
</dbReference>
<dbReference type="PROSITE" id="PS00211">
    <property type="entry name" value="ABC_TRANSPORTER_1"/>
    <property type="match status" value="1"/>
</dbReference>
<dbReference type="SUPFAM" id="SSF90123">
    <property type="entry name" value="ABC transporter transmembrane region"/>
    <property type="match status" value="1"/>
</dbReference>
<keyword evidence="6 8" id="KW-0472">Membrane</keyword>
<evidence type="ECO:0000256" key="7">
    <source>
        <dbReference type="SAM" id="MobiDB-lite"/>
    </source>
</evidence>
<keyword evidence="2 8" id="KW-0812">Transmembrane</keyword>
<evidence type="ECO:0000313" key="11">
    <source>
        <dbReference type="EMBL" id="MDY0883131.1"/>
    </source>
</evidence>
<dbReference type="SUPFAM" id="SSF52540">
    <property type="entry name" value="P-loop containing nucleoside triphosphate hydrolases"/>
    <property type="match status" value="1"/>
</dbReference>
<dbReference type="RefSeq" id="WP_320508179.1">
    <property type="nucleotide sequence ID" value="NZ_JAXCLW010000002.1"/>
</dbReference>
<dbReference type="InterPro" id="IPR017871">
    <property type="entry name" value="ABC_transporter-like_CS"/>
</dbReference>
<dbReference type="InterPro" id="IPR036640">
    <property type="entry name" value="ABC1_TM_sf"/>
</dbReference>
<evidence type="ECO:0000256" key="1">
    <source>
        <dbReference type="ARBA" id="ARBA00004651"/>
    </source>
</evidence>
<evidence type="ECO:0000256" key="3">
    <source>
        <dbReference type="ARBA" id="ARBA00022741"/>
    </source>
</evidence>
<keyword evidence="12" id="KW-1185">Reference proteome</keyword>
<reference evidence="11 12" key="1">
    <citation type="journal article" date="2016" name="Antonie Van Leeuwenhoek">
        <title>Dongia soli sp. nov., isolated from soil from Dokdo, Korea.</title>
        <authorList>
            <person name="Kim D.U."/>
            <person name="Lee H."/>
            <person name="Kim H."/>
            <person name="Kim S.G."/>
            <person name="Ka J.O."/>
        </authorList>
    </citation>
    <scope>NUCLEOTIDE SEQUENCE [LARGE SCALE GENOMIC DNA]</scope>
    <source>
        <strain evidence="11 12">D78</strain>
    </source>
</reference>
<sequence length="593" mass="64909">MQPTNTPSDSSLGNVYRVLRKHGIWRQIPIVIGLLVTGVLDGVSLTTLLPMISMLTGNVDGKTGPLQRYIQEIFQALHLPLNLGFLCVVVLGCLVVKAVITLQINRYVNVVVAEICRELRQTLISRLLEAQWSYFTVNPVGRFVVTMIPEANWAGYAYRAALNVSMQVVRAIILALVALIFGWRTAAVAVALGLLMGLALRFLIRTSRTAARQFRTSLSGLVADLTDLIIGYKPLKAMGREGILIARLRSEAKAIRRSMYDLVMMQQLSGALPDFLIGCTLAFGIYIVNLFFGITIEPLLAFGIATYGLMNSVSKIQKAMQELAQSDNMYWAVQATIAEVEEASEPHRGTAEPSLAKGCRLENVSFSYGRGAVLDDVSIDIPAGGITTLIGESGSGKTTVADLLLGLFLPDSGRILIDGVDLKEIDIRRWRSMIGYVPQEVLMFNDTIMANIVLGDPSITEIEVVEALRIAGIYDFIMSLPDGLQTRVGERGMMISGGQRQRIALARALAHRPQLLILDEATSALDPQTEAEICAAVRRQAGKITVLAITHQPSWVDAADRIYVIEKGRAHLRDRRPGSDADERLKTNVSRPA</sequence>
<dbReference type="PROSITE" id="PS50929">
    <property type="entry name" value="ABC_TM1F"/>
    <property type="match status" value="1"/>
</dbReference>
<dbReference type="GO" id="GO:0005524">
    <property type="term" value="F:ATP binding"/>
    <property type="evidence" value="ECO:0007669"/>
    <property type="project" value="UniProtKB-KW"/>
</dbReference>
<protein>
    <submittedName>
        <fullName evidence="11">ABC transporter ATP-binding protein</fullName>
    </submittedName>
</protein>
<dbReference type="InterPro" id="IPR003593">
    <property type="entry name" value="AAA+_ATPase"/>
</dbReference>
<keyword evidence="4 11" id="KW-0067">ATP-binding</keyword>
<dbReference type="InterPro" id="IPR003439">
    <property type="entry name" value="ABC_transporter-like_ATP-bd"/>
</dbReference>
<evidence type="ECO:0000256" key="8">
    <source>
        <dbReference type="SAM" id="Phobius"/>
    </source>
</evidence>
<feature type="transmembrane region" description="Helical" evidence="8">
    <location>
        <begin position="73"/>
        <end position="96"/>
    </location>
</feature>
<dbReference type="Pfam" id="PF00005">
    <property type="entry name" value="ABC_tran"/>
    <property type="match status" value="1"/>
</dbReference>
<organism evidence="11 12">
    <name type="scientific">Dongia soli</name>
    <dbReference type="NCBI Taxonomy" id="600628"/>
    <lineage>
        <taxon>Bacteria</taxon>
        <taxon>Pseudomonadati</taxon>
        <taxon>Pseudomonadota</taxon>
        <taxon>Alphaproteobacteria</taxon>
        <taxon>Rhodospirillales</taxon>
        <taxon>Dongiaceae</taxon>
        <taxon>Dongia</taxon>
    </lineage>
</organism>
<feature type="transmembrane region" description="Helical" evidence="8">
    <location>
        <begin position="186"/>
        <end position="204"/>
    </location>
</feature>
<accession>A0ABU5EBB0</accession>
<evidence type="ECO:0000256" key="6">
    <source>
        <dbReference type="ARBA" id="ARBA00023136"/>
    </source>
</evidence>
<feature type="transmembrane region" description="Helical" evidence="8">
    <location>
        <begin position="30"/>
        <end position="53"/>
    </location>
</feature>
<dbReference type="PANTHER" id="PTHR24221">
    <property type="entry name" value="ATP-BINDING CASSETTE SUB-FAMILY B"/>
    <property type="match status" value="1"/>
</dbReference>
<dbReference type="InterPro" id="IPR039421">
    <property type="entry name" value="Type_1_exporter"/>
</dbReference>
<dbReference type="Proteomes" id="UP001279642">
    <property type="component" value="Unassembled WGS sequence"/>
</dbReference>
<evidence type="ECO:0000259" key="10">
    <source>
        <dbReference type="PROSITE" id="PS50929"/>
    </source>
</evidence>
<dbReference type="Gene3D" id="3.40.50.300">
    <property type="entry name" value="P-loop containing nucleotide triphosphate hydrolases"/>
    <property type="match status" value="1"/>
</dbReference>
<dbReference type="PANTHER" id="PTHR24221:SF654">
    <property type="entry name" value="ATP-BINDING CASSETTE SUB-FAMILY B MEMBER 6"/>
    <property type="match status" value="1"/>
</dbReference>
<feature type="transmembrane region" description="Helical" evidence="8">
    <location>
        <begin position="160"/>
        <end position="180"/>
    </location>
</feature>
<keyword evidence="5 8" id="KW-1133">Transmembrane helix</keyword>